<evidence type="ECO:0000259" key="1">
    <source>
        <dbReference type="Pfam" id="PF04073"/>
    </source>
</evidence>
<evidence type="ECO:0000313" key="2">
    <source>
        <dbReference type="EMBL" id="XFO71653.1"/>
    </source>
</evidence>
<accession>A0ABZ3J0P3</accession>
<organism evidence="2 3">
    <name type="scientific">Sporomusa acidovorans (strain ATCC 49682 / DSM 3132 / Mol)</name>
    <dbReference type="NCBI Taxonomy" id="1123286"/>
    <lineage>
        <taxon>Bacteria</taxon>
        <taxon>Bacillati</taxon>
        <taxon>Bacillota</taxon>
        <taxon>Negativicutes</taxon>
        <taxon>Selenomonadales</taxon>
        <taxon>Sporomusaceae</taxon>
        <taxon>Sporomusa</taxon>
    </lineage>
</organism>
<reference evidence="2" key="1">
    <citation type="submission" date="2024-05" db="EMBL/GenBank/DDBJ databases">
        <title>Isolation and characterization of Sporomusa carbonis sp. nov., a carboxydotrophic hydrogenogen in the genus of Sporomusa isolated from a charcoal burning pile.</title>
        <authorList>
            <person name="Boeer T."/>
            <person name="Rosenbaum F."/>
            <person name="Eysell L."/>
            <person name="Mueller V."/>
            <person name="Daniel R."/>
            <person name="Poehlein A."/>
        </authorList>
    </citation>
    <scope>NUCLEOTIDE SEQUENCE [LARGE SCALE GENOMIC DNA]</scope>
    <source>
        <strain evidence="2">DSM 3132</strain>
    </source>
</reference>
<dbReference type="InterPro" id="IPR036754">
    <property type="entry name" value="YbaK/aa-tRNA-synt-asso_dom_sf"/>
</dbReference>
<dbReference type="Gene3D" id="3.90.960.10">
    <property type="entry name" value="YbaK/aminoacyl-tRNA synthetase-associated domain"/>
    <property type="match status" value="1"/>
</dbReference>
<dbReference type="Pfam" id="PF04073">
    <property type="entry name" value="tRNA_edit"/>
    <property type="match status" value="1"/>
</dbReference>
<name>A0ABZ3J0P3_SPOA4</name>
<dbReference type="SUPFAM" id="SSF55826">
    <property type="entry name" value="YbaK/ProRS associated domain"/>
    <property type="match status" value="1"/>
</dbReference>
<keyword evidence="3" id="KW-1185">Reference proteome</keyword>
<dbReference type="RefSeq" id="WP_093794536.1">
    <property type="nucleotide sequence ID" value="NZ_CP155571.1"/>
</dbReference>
<dbReference type="Proteomes" id="UP000216052">
    <property type="component" value="Chromosome"/>
</dbReference>
<evidence type="ECO:0000313" key="3">
    <source>
        <dbReference type="Proteomes" id="UP000216052"/>
    </source>
</evidence>
<dbReference type="EMBL" id="CP155571">
    <property type="protein sequence ID" value="XFO71653.1"/>
    <property type="molecule type" value="Genomic_DNA"/>
</dbReference>
<proteinExistence type="predicted"/>
<gene>
    <name evidence="2" type="ORF">SPACI_016870</name>
</gene>
<feature type="domain" description="YbaK/aminoacyl-tRNA synthetase-associated" evidence="1">
    <location>
        <begin position="22"/>
        <end position="138"/>
    </location>
</feature>
<protein>
    <recommendedName>
        <fullName evidence="1">YbaK/aminoacyl-tRNA synthetase-associated domain-containing protein</fullName>
    </recommendedName>
</protein>
<sequence>MDIVKSTLDKANLEYEFIMHDKQIYSAAAGAAYFGIETGQTAPTLIIQTDKGYYSIIFAGSRSHIDFEQIAKILSVSQAKLANKNKVRAITGFSPGDTPMVGLTLPTIFDKKLLQYPFVYGGSGQANRTLKIAPEALIHLNHIVAFLEAD</sequence>
<dbReference type="InterPro" id="IPR007214">
    <property type="entry name" value="YbaK/aa-tRNA-synth-assoc-dom"/>
</dbReference>